<evidence type="ECO:0000313" key="1">
    <source>
        <dbReference type="EMBL" id="KAJ3510735.1"/>
    </source>
</evidence>
<accession>A0A9W8K2T5</accession>
<organism evidence="1 2">
    <name type="scientific">Agrocybe chaxingu</name>
    <dbReference type="NCBI Taxonomy" id="84603"/>
    <lineage>
        <taxon>Eukaryota</taxon>
        <taxon>Fungi</taxon>
        <taxon>Dikarya</taxon>
        <taxon>Basidiomycota</taxon>
        <taxon>Agaricomycotina</taxon>
        <taxon>Agaricomycetes</taxon>
        <taxon>Agaricomycetidae</taxon>
        <taxon>Agaricales</taxon>
        <taxon>Agaricineae</taxon>
        <taxon>Strophariaceae</taxon>
        <taxon>Agrocybe</taxon>
    </lineage>
</organism>
<keyword evidence="2" id="KW-1185">Reference proteome</keyword>
<proteinExistence type="predicted"/>
<sequence length="445" mass="49767">MANDISIQAEVSKISEGIPATDFIKSLLKFIVIDAAAYQRDVMLAHQVFYRSRVAYEAIGTLANAVEQAAAPDWESFDKYAGAILPLERLLLQFYAKNAEDKSRNHLPPQPPSPLDAITFIAGWKEDRKMLAEVLDGLANNDIACLSEDVRRGVSASRQDARTSDDKATISALYNYLRTNNLNDRSIVQPRNGRMIVTIKESIRQIQAKVLQAPPREETSAMVITSFMLIYIPFSLVLAPTTEKEWKEYLKGEEIWKAVLSLAAKLLAHLNSTAVVLAEVEQEWSKLEALLLKTSVHDIDTLAEMLELIRLAAKIRRPFHGRTVELIRMIHRLDTYSSNRANNVGMHRKALKDLMQDSIEAIEKTAKEVTDVQAIATTSPAYQTHAAAFQKILDGVQETFKAVKLEGEWDVKDKSYKTAAKVDEDHLNNMRRRLGLDGPVSAGPA</sequence>
<dbReference type="Proteomes" id="UP001148786">
    <property type="component" value="Unassembled WGS sequence"/>
</dbReference>
<protein>
    <submittedName>
        <fullName evidence="1">Uncharacterized protein</fullName>
    </submittedName>
</protein>
<gene>
    <name evidence="1" type="ORF">NLJ89_g4505</name>
</gene>
<dbReference type="OrthoDB" id="2953592at2759"/>
<name>A0A9W8K2T5_9AGAR</name>
<dbReference type="EMBL" id="JANKHO010000376">
    <property type="protein sequence ID" value="KAJ3510735.1"/>
    <property type="molecule type" value="Genomic_DNA"/>
</dbReference>
<reference evidence="1" key="1">
    <citation type="submission" date="2022-07" db="EMBL/GenBank/DDBJ databases">
        <title>Genome Sequence of Agrocybe chaxingu.</title>
        <authorList>
            <person name="Buettner E."/>
        </authorList>
    </citation>
    <scope>NUCLEOTIDE SEQUENCE</scope>
    <source>
        <strain evidence="1">MP-N11</strain>
    </source>
</reference>
<evidence type="ECO:0000313" key="2">
    <source>
        <dbReference type="Proteomes" id="UP001148786"/>
    </source>
</evidence>
<dbReference type="AlphaFoldDB" id="A0A9W8K2T5"/>
<comment type="caution">
    <text evidence="1">The sequence shown here is derived from an EMBL/GenBank/DDBJ whole genome shotgun (WGS) entry which is preliminary data.</text>
</comment>